<feature type="domain" description="PARP-type" evidence="17">
    <location>
        <begin position="223"/>
        <end position="254"/>
    </location>
</feature>
<gene>
    <name evidence="19" type="ORF">GOODEAATRI_026692</name>
</gene>
<evidence type="ECO:0000256" key="1">
    <source>
        <dbReference type="ARBA" id="ARBA00001593"/>
    </source>
</evidence>
<evidence type="ECO:0000313" key="20">
    <source>
        <dbReference type="Proteomes" id="UP001476798"/>
    </source>
</evidence>
<dbReference type="Gene3D" id="3.30.1740.10">
    <property type="entry name" value="Zinc finger, PARP-type"/>
    <property type="match status" value="1"/>
</dbReference>
<dbReference type="InterPro" id="IPR001054">
    <property type="entry name" value="A/G_cyclase"/>
</dbReference>
<evidence type="ECO:0000256" key="6">
    <source>
        <dbReference type="ARBA" id="ARBA00022692"/>
    </source>
</evidence>
<evidence type="ECO:0000256" key="15">
    <source>
        <dbReference type="ARBA" id="ARBA00023239"/>
    </source>
</evidence>
<keyword evidence="9" id="KW-0863">Zinc-finger</keyword>
<dbReference type="Pfam" id="PF00211">
    <property type="entry name" value="Guanylate_cyc"/>
    <property type="match status" value="1"/>
</dbReference>
<dbReference type="Proteomes" id="UP001476798">
    <property type="component" value="Unassembled WGS sequence"/>
</dbReference>
<feature type="domain" description="Guanylate cyclase" evidence="18">
    <location>
        <begin position="38"/>
        <end position="62"/>
    </location>
</feature>
<evidence type="ECO:0000256" key="2">
    <source>
        <dbReference type="ARBA" id="ARBA00001936"/>
    </source>
</evidence>
<comment type="cofactor">
    <cofactor evidence="2">
        <name>Mn(2+)</name>
        <dbReference type="ChEBI" id="CHEBI:29035"/>
    </cofactor>
</comment>
<dbReference type="PANTHER" id="PTHR45627:SF15">
    <property type="entry name" value="ADENYLATE CYCLASE"/>
    <property type="match status" value="1"/>
</dbReference>
<keyword evidence="13" id="KW-1133">Transmembrane helix</keyword>
<comment type="catalytic activity">
    <reaction evidence="1">
        <text>ATP = 3',5'-cyclic AMP + diphosphate</text>
        <dbReference type="Rhea" id="RHEA:15389"/>
        <dbReference type="ChEBI" id="CHEBI:30616"/>
        <dbReference type="ChEBI" id="CHEBI:33019"/>
        <dbReference type="ChEBI" id="CHEBI:58165"/>
        <dbReference type="EC" id="4.6.1.1"/>
    </reaction>
</comment>
<dbReference type="EMBL" id="JAHRIO010013346">
    <property type="protein sequence ID" value="MEQ2163093.1"/>
    <property type="molecule type" value="Genomic_DNA"/>
</dbReference>
<accession>A0ABV0MXF9</accession>
<proteinExistence type="predicted"/>
<evidence type="ECO:0000256" key="4">
    <source>
        <dbReference type="ARBA" id="ARBA00004141"/>
    </source>
</evidence>
<keyword evidence="12" id="KW-0460">Magnesium</keyword>
<comment type="subcellular location">
    <subcellularLocation>
        <location evidence="4">Membrane</location>
        <topology evidence="4">Multi-pass membrane protein</topology>
    </subcellularLocation>
    <subcellularLocation>
        <location evidence="3">Nucleus</location>
    </subcellularLocation>
</comment>
<dbReference type="CDD" id="cd07302">
    <property type="entry name" value="CHD"/>
    <property type="match status" value="1"/>
</dbReference>
<dbReference type="Gene3D" id="3.30.70.1230">
    <property type="entry name" value="Nucleotide cyclase"/>
    <property type="match status" value="1"/>
</dbReference>
<evidence type="ECO:0000256" key="8">
    <source>
        <dbReference type="ARBA" id="ARBA00022741"/>
    </source>
</evidence>
<evidence type="ECO:0000256" key="10">
    <source>
        <dbReference type="ARBA" id="ARBA00022833"/>
    </source>
</evidence>
<keyword evidence="16" id="KW-0539">Nucleus</keyword>
<organism evidence="19 20">
    <name type="scientific">Goodea atripinnis</name>
    <dbReference type="NCBI Taxonomy" id="208336"/>
    <lineage>
        <taxon>Eukaryota</taxon>
        <taxon>Metazoa</taxon>
        <taxon>Chordata</taxon>
        <taxon>Craniata</taxon>
        <taxon>Vertebrata</taxon>
        <taxon>Euteleostomi</taxon>
        <taxon>Actinopterygii</taxon>
        <taxon>Neopterygii</taxon>
        <taxon>Teleostei</taxon>
        <taxon>Neoteleostei</taxon>
        <taxon>Acanthomorphata</taxon>
        <taxon>Ovalentaria</taxon>
        <taxon>Atherinomorphae</taxon>
        <taxon>Cyprinodontiformes</taxon>
        <taxon>Goodeidae</taxon>
        <taxon>Goodea</taxon>
    </lineage>
</organism>
<evidence type="ECO:0000256" key="12">
    <source>
        <dbReference type="ARBA" id="ARBA00022842"/>
    </source>
</evidence>
<evidence type="ECO:0000259" key="18">
    <source>
        <dbReference type="PROSITE" id="PS50125"/>
    </source>
</evidence>
<evidence type="ECO:0000256" key="16">
    <source>
        <dbReference type="ARBA" id="ARBA00023242"/>
    </source>
</evidence>
<evidence type="ECO:0000256" key="13">
    <source>
        <dbReference type="ARBA" id="ARBA00022989"/>
    </source>
</evidence>
<dbReference type="PROSITE" id="PS50125">
    <property type="entry name" value="GUANYLATE_CYCLASE_2"/>
    <property type="match status" value="1"/>
</dbReference>
<dbReference type="InterPro" id="IPR036957">
    <property type="entry name" value="Znf_PARP_sf"/>
</dbReference>
<dbReference type="PANTHER" id="PTHR45627">
    <property type="entry name" value="ADENYLATE CYCLASE TYPE 1"/>
    <property type="match status" value="1"/>
</dbReference>
<name>A0ABV0MXF9_9TELE</name>
<evidence type="ECO:0000256" key="3">
    <source>
        <dbReference type="ARBA" id="ARBA00004123"/>
    </source>
</evidence>
<evidence type="ECO:0000256" key="7">
    <source>
        <dbReference type="ARBA" id="ARBA00022723"/>
    </source>
</evidence>
<evidence type="ECO:0000256" key="9">
    <source>
        <dbReference type="ARBA" id="ARBA00022771"/>
    </source>
</evidence>
<evidence type="ECO:0000259" key="17">
    <source>
        <dbReference type="PROSITE" id="PS50064"/>
    </source>
</evidence>
<evidence type="ECO:0000256" key="14">
    <source>
        <dbReference type="ARBA" id="ARBA00023136"/>
    </source>
</evidence>
<keyword evidence="20" id="KW-1185">Reference proteome</keyword>
<evidence type="ECO:0000256" key="5">
    <source>
        <dbReference type="ARBA" id="ARBA00012201"/>
    </source>
</evidence>
<dbReference type="SUPFAM" id="SSF55073">
    <property type="entry name" value="Nucleotide cyclase"/>
    <property type="match status" value="1"/>
</dbReference>
<dbReference type="InterPro" id="IPR001510">
    <property type="entry name" value="Znf_PARP"/>
</dbReference>
<dbReference type="EC" id="4.6.1.1" evidence="5"/>
<keyword evidence="8" id="KW-0547">Nucleotide-binding</keyword>
<evidence type="ECO:0000313" key="19">
    <source>
        <dbReference type="EMBL" id="MEQ2163093.1"/>
    </source>
</evidence>
<feature type="non-terminal residue" evidence="19">
    <location>
        <position position="1"/>
    </location>
</feature>
<keyword evidence="14" id="KW-0472">Membrane</keyword>
<sequence>GSVREWNHLSELVLFALAMQEIIREINNHSAQNFELRVGVIGATKPQYDIWGSTVNLASRMDSTGVSGRIQVPEATRRILSEWGFVLELRGEIFIKGVSECQGNVRTYFIRTTRSKRASVAAERNQGGRTGGRMTLAGVVHVVVQARHKEKLREANGNFGLTPRKLQVRALRAVPSLWRHAGLAGCSACDCCVAGRKLLSQPLRFVLPHYHTAMADNQEEKLYKVEYAKSGRASCKKCKESIAKDSLRMALMVQVRQAMVSPRNLPLLRS</sequence>
<dbReference type="InterPro" id="IPR029787">
    <property type="entry name" value="Nucleotide_cyclase"/>
</dbReference>
<evidence type="ECO:0000256" key="11">
    <source>
        <dbReference type="ARBA" id="ARBA00022840"/>
    </source>
</evidence>
<keyword evidence="7" id="KW-0479">Metal-binding</keyword>
<reference evidence="19 20" key="1">
    <citation type="submission" date="2021-06" db="EMBL/GenBank/DDBJ databases">
        <authorList>
            <person name="Palmer J.M."/>
        </authorList>
    </citation>
    <scope>NUCLEOTIDE SEQUENCE [LARGE SCALE GENOMIC DNA]</scope>
    <source>
        <strain evidence="19 20">GA_2019</strain>
        <tissue evidence="19">Muscle</tissue>
    </source>
</reference>
<dbReference type="SUPFAM" id="SSF57716">
    <property type="entry name" value="Glucocorticoid receptor-like (DNA-binding domain)"/>
    <property type="match status" value="1"/>
</dbReference>
<keyword evidence="15" id="KW-0456">Lyase</keyword>
<dbReference type="SMART" id="SM01336">
    <property type="entry name" value="zf-PARP"/>
    <property type="match status" value="1"/>
</dbReference>
<dbReference type="PROSITE" id="PS50064">
    <property type="entry name" value="ZF_PARP_2"/>
    <property type="match status" value="1"/>
</dbReference>
<keyword evidence="6" id="KW-0812">Transmembrane</keyword>
<keyword evidence="10" id="KW-0862">Zinc</keyword>
<protein>
    <recommendedName>
        <fullName evidence="5">adenylate cyclase</fullName>
        <ecNumber evidence="5">4.6.1.1</ecNumber>
    </recommendedName>
</protein>
<keyword evidence="11" id="KW-0067">ATP-binding</keyword>
<comment type="caution">
    <text evidence="19">The sequence shown here is derived from an EMBL/GenBank/DDBJ whole genome shotgun (WGS) entry which is preliminary data.</text>
</comment>